<evidence type="ECO:0000313" key="3">
    <source>
        <dbReference type="EMBL" id="MFC5019989.1"/>
    </source>
</evidence>
<dbReference type="Proteomes" id="UP001595855">
    <property type="component" value="Unassembled WGS sequence"/>
</dbReference>
<organism evidence="3 4">
    <name type="scientific">Streptomyces lienomycini</name>
    <dbReference type="NCBI Taxonomy" id="284035"/>
    <lineage>
        <taxon>Bacteria</taxon>
        <taxon>Bacillati</taxon>
        <taxon>Actinomycetota</taxon>
        <taxon>Actinomycetes</taxon>
        <taxon>Kitasatosporales</taxon>
        <taxon>Streptomycetaceae</taxon>
        <taxon>Streptomyces</taxon>
    </lineage>
</organism>
<evidence type="ECO:0000259" key="2">
    <source>
        <dbReference type="Pfam" id="PF07228"/>
    </source>
</evidence>
<evidence type="ECO:0000256" key="1">
    <source>
        <dbReference type="ARBA" id="ARBA00022801"/>
    </source>
</evidence>
<sequence>MLDRGHQPLLTVRHGTASVVETEHSLPLGMGDLLTAPPRSVTLPLSPGDILLAYSDGVTEARDSTGTFYPLCERLQDHCADSAGPVSPTGLVTFVEEDVARWAPTLSDDLVAIAFQPAPSDDE</sequence>
<dbReference type="SUPFAM" id="SSF81606">
    <property type="entry name" value="PP2C-like"/>
    <property type="match status" value="1"/>
</dbReference>
<protein>
    <submittedName>
        <fullName evidence="3">SpoIIE family protein phosphatase</fullName>
    </submittedName>
</protein>
<feature type="domain" description="PPM-type phosphatase" evidence="2">
    <location>
        <begin position="3"/>
        <end position="115"/>
    </location>
</feature>
<dbReference type="EMBL" id="JBHSJO010000001">
    <property type="protein sequence ID" value="MFC5019989.1"/>
    <property type="molecule type" value="Genomic_DNA"/>
</dbReference>
<dbReference type="PANTHER" id="PTHR43156:SF2">
    <property type="entry name" value="STAGE II SPORULATION PROTEIN E"/>
    <property type="match status" value="1"/>
</dbReference>
<accession>A0ABV9X4I3</accession>
<dbReference type="Pfam" id="PF07228">
    <property type="entry name" value="SpoIIE"/>
    <property type="match status" value="1"/>
</dbReference>
<reference evidence="4" key="1">
    <citation type="journal article" date="2019" name="Int. J. Syst. Evol. Microbiol.">
        <title>The Global Catalogue of Microorganisms (GCM) 10K type strain sequencing project: providing services to taxonomists for standard genome sequencing and annotation.</title>
        <authorList>
            <consortium name="The Broad Institute Genomics Platform"/>
            <consortium name="The Broad Institute Genome Sequencing Center for Infectious Disease"/>
            <person name="Wu L."/>
            <person name="Ma J."/>
        </authorList>
    </citation>
    <scope>NUCLEOTIDE SEQUENCE [LARGE SCALE GENOMIC DNA]</scope>
    <source>
        <strain evidence="4">CGMCC 4.1542</strain>
    </source>
</reference>
<dbReference type="PANTHER" id="PTHR43156">
    <property type="entry name" value="STAGE II SPORULATION PROTEIN E-RELATED"/>
    <property type="match status" value="1"/>
</dbReference>
<evidence type="ECO:0000313" key="4">
    <source>
        <dbReference type="Proteomes" id="UP001595855"/>
    </source>
</evidence>
<keyword evidence="1" id="KW-0378">Hydrolase</keyword>
<proteinExistence type="predicted"/>
<keyword evidence="4" id="KW-1185">Reference proteome</keyword>
<dbReference type="Gene3D" id="3.60.40.10">
    <property type="entry name" value="PPM-type phosphatase domain"/>
    <property type="match status" value="1"/>
</dbReference>
<dbReference type="InterPro" id="IPR001932">
    <property type="entry name" value="PPM-type_phosphatase-like_dom"/>
</dbReference>
<gene>
    <name evidence="3" type="ORF">ACFPRC_34645</name>
</gene>
<dbReference type="RefSeq" id="WP_271417097.1">
    <property type="nucleotide sequence ID" value="NZ_BAAATN010000007.1"/>
</dbReference>
<dbReference type="InterPro" id="IPR052016">
    <property type="entry name" value="Bact_Sigma-Reg"/>
</dbReference>
<name>A0ABV9X4I3_9ACTN</name>
<comment type="caution">
    <text evidence="3">The sequence shown here is derived from an EMBL/GenBank/DDBJ whole genome shotgun (WGS) entry which is preliminary data.</text>
</comment>
<dbReference type="InterPro" id="IPR036457">
    <property type="entry name" value="PPM-type-like_dom_sf"/>
</dbReference>